<accession>A0AB34JFX4</accession>
<sequence>MAAPVASPLLRRFTNVCVHIAYKGTMNRQGYAWYANPADGQRPPDPPLFSRHVEFLEGEASLQHVVPWWKEGTINQTVGYFGSRVKVTASDLKQAANKRPAVWIPNASWFLDFSHGGTPNLWRNICHFSNSMFPFFEAAHKAQVCALPLRNVLMWQVGFSASLLGNSSYHGGLLGAILHEHRRVWSEAHGVPPAREKLRLWFDEDLRAGDTLCFEEVVIVRETNPQHRKLALQTRASMSTAGVARGFGGDPRVRAAFRAAVLSHLRVRPPQPRVPTITYLSRPLGRNDALLHGRAWQLRCHVTLGTFRRLKAAVYEASGYSLVRAVFERTTYAYQAEVISQTDLFWAGHGAGLVHIPLLPKLAVVIEMFNCGHFSYLYANLALHLGVKYFAMQRREPYCTTPSSLYGDTRKNMSKTYAYTFDEAYPTLMQAIRYHLWQDPSQEIHGREPKCAYAQKMVAVNGMLPVGMSRLKWQRDCVPGFGESDRARRHRMKTNAFKQKDDPPRGTGKPGQFTRWAGLG</sequence>
<gene>
    <name evidence="2" type="ORF">AB1Y20_022111</name>
</gene>
<keyword evidence="3" id="KW-1185">Reference proteome</keyword>
<evidence type="ECO:0000256" key="1">
    <source>
        <dbReference type="SAM" id="MobiDB-lite"/>
    </source>
</evidence>
<comment type="caution">
    <text evidence="2">The sequence shown here is derived from an EMBL/GenBank/DDBJ whole genome shotgun (WGS) entry which is preliminary data.</text>
</comment>
<organism evidence="2 3">
    <name type="scientific">Prymnesium parvum</name>
    <name type="common">Toxic golden alga</name>
    <dbReference type="NCBI Taxonomy" id="97485"/>
    <lineage>
        <taxon>Eukaryota</taxon>
        <taxon>Haptista</taxon>
        <taxon>Haptophyta</taxon>
        <taxon>Prymnesiophyceae</taxon>
        <taxon>Prymnesiales</taxon>
        <taxon>Prymnesiaceae</taxon>
        <taxon>Prymnesium</taxon>
    </lineage>
</organism>
<dbReference type="Proteomes" id="UP001515480">
    <property type="component" value="Unassembled WGS sequence"/>
</dbReference>
<dbReference type="GO" id="GO:0016757">
    <property type="term" value="F:glycosyltransferase activity"/>
    <property type="evidence" value="ECO:0007669"/>
    <property type="project" value="InterPro"/>
</dbReference>
<evidence type="ECO:0000313" key="2">
    <source>
        <dbReference type="EMBL" id="KAL1520535.1"/>
    </source>
</evidence>
<protein>
    <submittedName>
        <fullName evidence="2">Uncharacterized protein</fullName>
    </submittedName>
</protein>
<feature type="region of interest" description="Disordered" evidence="1">
    <location>
        <begin position="482"/>
        <end position="520"/>
    </location>
</feature>
<proteinExistence type="predicted"/>
<dbReference type="AlphaFoldDB" id="A0AB34JFX4"/>
<dbReference type="PANTHER" id="PTHR20961">
    <property type="entry name" value="GLYCOSYLTRANSFERASE"/>
    <property type="match status" value="1"/>
</dbReference>
<dbReference type="EMBL" id="JBGBPQ010000008">
    <property type="protein sequence ID" value="KAL1520535.1"/>
    <property type="molecule type" value="Genomic_DNA"/>
</dbReference>
<dbReference type="InterPro" id="IPR007657">
    <property type="entry name" value="Glycosyltransferase_61"/>
</dbReference>
<name>A0AB34JFX4_PRYPA</name>
<reference evidence="2 3" key="1">
    <citation type="journal article" date="2024" name="Science">
        <title>Giant polyketide synthase enzymes in the biosynthesis of giant marine polyether toxins.</title>
        <authorList>
            <person name="Fallon T.R."/>
            <person name="Shende V.V."/>
            <person name="Wierzbicki I.H."/>
            <person name="Pendleton A.L."/>
            <person name="Watervoot N.F."/>
            <person name="Auber R.P."/>
            <person name="Gonzalez D.J."/>
            <person name="Wisecaver J.H."/>
            <person name="Moore B.S."/>
        </authorList>
    </citation>
    <scope>NUCLEOTIDE SEQUENCE [LARGE SCALE GENOMIC DNA]</scope>
    <source>
        <strain evidence="2 3">12B1</strain>
    </source>
</reference>
<evidence type="ECO:0000313" key="3">
    <source>
        <dbReference type="Proteomes" id="UP001515480"/>
    </source>
</evidence>